<dbReference type="NCBIfam" id="TIGR01709">
    <property type="entry name" value="typeII_sec_gspL"/>
    <property type="match status" value="1"/>
</dbReference>
<keyword evidence="1" id="KW-0812">Transmembrane</keyword>
<dbReference type="InterPro" id="IPR007812">
    <property type="entry name" value="T2SS_protein-GspL"/>
</dbReference>
<protein>
    <submittedName>
        <fullName evidence="2">Type II secretion system protein L</fullName>
    </submittedName>
</protein>
<evidence type="ECO:0000313" key="2">
    <source>
        <dbReference type="EMBL" id="SFL05127.1"/>
    </source>
</evidence>
<keyword evidence="1" id="KW-0472">Membrane</keyword>
<keyword evidence="1" id="KW-1133">Transmembrane helix</keyword>
<dbReference type="STRING" id="1280847.SAMN04488036_104292"/>
<name>A0A1I4EKR0_9RHOB</name>
<dbReference type="EMBL" id="FOSZ01000004">
    <property type="protein sequence ID" value="SFL05127.1"/>
    <property type="molecule type" value="Genomic_DNA"/>
</dbReference>
<evidence type="ECO:0000256" key="1">
    <source>
        <dbReference type="SAM" id="Phobius"/>
    </source>
</evidence>
<dbReference type="GO" id="GO:0015627">
    <property type="term" value="C:type II protein secretion system complex"/>
    <property type="evidence" value="ECO:0007669"/>
    <property type="project" value="InterPro"/>
</dbReference>
<feature type="transmembrane region" description="Helical" evidence="1">
    <location>
        <begin position="221"/>
        <end position="241"/>
    </location>
</feature>
<dbReference type="OrthoDB" id="7715154at2"/>
<dbReference type="GO" id="GO:0015628">
    <property type="term" value="P:protein secretion by the type II secretion system"/>
    <property type="evidence" value="ECO:0007669"/>
    <property type="project" value="InterPro"/>
</dbReference>
<dbReference type="AlphaFoldDB" id="A0A1I4EKR0"/>
<evidence type="ECO:0000313" key="3">
    <source>
        <dbReference type="Proteomes" id="UP000198851"/>
    </source>
</evidence>
<reference evidence="3" key="1">
    <citation type="submission" date="2016-10" db="EMBL/GenBank/DDBJ databases">
        <authorList>
            <person name="Varghese N."/>
            <person name="Submissions S."/>
        </authorList>
    </citation>
    <scope>NUCLEOTIDE SEQUENCE [LARGE SCALE GENOMIC DNA]</scope>
    <source>
        <strain evidence="3">DSM 28453</strain>
    </source>
</reference>
<dbReference type="GO" id="GO:0009276">
    <property type="term" value="C:Gram-negative-bacterium-type cell wall"/>
    <property type="evidence" value="ECO:0007669"/>
    <property type="project" value="InterPro"/>
</dbReference>
<keyword evidence="3" id="KW-1185">Reference proteome</keyword>
<sequence length="377" mass="40435">MTQGMMMKQTGNKMTTGPDGVALVPGELIPVLPVDLPSSLRGSTREQVARRQLADSAGLDTNTAEIRPFFLGGADSSWSHALVADRDQIAQWIASAPPNCTVLPDYLALPTTEGVWTLQADPDADRVLVRLGPQDGFAADAQLTQLMLERDLSEGLPPKSVLWIGPKIESIKALFEGSDISTTETAAEVGAKVFGHGERALDLRRDPFATRARLRRSVLPWRWPALVAMIATGLWAASLMISVEALETERRAVQLQTMNTVRTQFVPAGPVLDIRAQVTRALSDARKAALTSDEGLPPLALFGESVDLITGPGITPERAEYRDEDGLRLLLEVSDFATGEALVTALQGAGLTVDVLRSEAVSDRAGVTLELRLEGGA</sequence>
<dbReference type="RefSeq" id="WP_093324003.1">
    <property type="nucleotide sequence ID" value="NZ_FOSZ01000004.1"/>
</dbReference>
<dbReference type="Proteomes" id="UP000198851">
    <property type="component" value="Unassembled WGS sequence"/>
</dbReference>
<gene>
    <name evidence="2" type="ORF">SAMN04488036_104292</name>
</gene>
<organism evidence="2 3">
    <name type="scientific">Shimia haliotis</name>
    <dbReference type="NCBI Taxonomy" id="1280847"/>
    <lineage>
        <taxon>Bacteria</taxon>
        <taxon>Pseudomonadati</taxon>
        <taxon>Pseudomonadota</taxon>
        <taxon>Alphaproteobacteria</taxon>
        <taxon>Rhodobacterales</taxon>
        <taxon>Roseobacteraceae</taxon>
    </lineage>
</organism>
<proteinExistence type="predicted"/>
<accession>A0A1I4EKR0</accession>